<accession>A0A7S2U9Q4</accession>
<feature type="compositionally biased region" description="Polar residues" evidence="3">
    <location>
        <begin position="77"/>
        <end position="86"/>
    </location>
</feature>
<dbReference type="PANTHER" id="PTHR14021">
    <property type="entry name" value="IRON-SULFUR CLUSTER CO-CHAPERONE PROTEIN HSCB"/>
    <property type="match status" value="1"/>
</dbReference>
<dbReference type="InterPro" id="IPR009073">
    <property type="entry name" value="HscB_oligo_C"/>
</dbReference>
<dbReference type="NCBIfam" id="TIGR00714">
    <property type="entry name" value="hscB"/>
    <property type="match status" value="1"/>
</dbReference>
<comment type="similarity">
    <text evidence="1">Belongs to the HscB family.</text>
</comment>
<dbReference type="Gene3D" id="1.20.1280.20">
    <property type="entry name" value="HscB, C-terminal domain"/>
    <property type="match status" value="1"/>
</dbReference>
<dbReference type="PANTHER" id="PTHR14021:SF15">
    <property type="entry name" value="IRON-SULFUR CLUSTER CO-CHAPERONE PROTEIN HSCB"/>
    <property type="match status" value="1"/>
</dbReference>
<feature type="region of interest" description="Disordered" evidence="3">
    <location>
        <begin position="75"/>
        <end position="94"/>
    </location>
</feature>
<keyword evidence="2" id="KW-0143">Chaperone</keyword>
<dbReference type="GO" id="GO:0005739">
    <property type="term" value="C:mitochondrion"/>
    <property type="evidence" value="ECO:0007669"/>
    <property type="project" value="TreeGrafter"/>
</dbReference>
<dbReference type="InterPro" id="IPR036386">
    <property type="entry name" value="HscB_C_sf"/>
</dbReference>
<protein>
    <recommendedName>
        <fullName evidence="4">J domain-containing protein</fullName>
    </recommendedName>
</protein>
<dbReference type="GO" id="GO:0051087">
    <property type="term" value="F:protein-folding chaperone binding"/>
    <property type="evidence" value="ECO:0007669"/>
    <property type="project" value="InterPro"/>
</dbReference>
<evidence type="ECO:0000256" key="3">
    <source>
        <dbReference type="SAM" id="MobiDB-lite"/>
    </source>
</evidence>
<dbReference type="CDD" id="cd06257">
    <property type="entry name" value="DnaJ"/>
    <property type="match status" value="1"/>
</dbReference>
<name>A0A7S2U9Q4_9STRA</name>
<dbReference type="SMART" id="SM00271">
    <property type="entry name" value="DnaJ"/>
    <property type="match status" value="1"/>
</dbReference>
<sequence length="264" mass="30031">MWRGTAVKLHHTGHIMISSRRAFALVGRGVSYMHHVSGINDKKNVQAPFSMLHSQRLVTHQKLSRIRCPLRYESSTERSVTSSATDMESGEKPSETTKNYFTLLGIVPRFAVDDKELKSAYKTLMAGVHPDRFATKSEEERELKHTEASDITRAYGVIRDPLDRAVHLLELAGIPFDETSSGDLVGMEFLMQIMEIREDVEAASSDEDLQKLLDANKNRIVTTIGELQKSFEEPNFEEAVRQTACLRYWNRAEETVREKMSEIN</sequence>
<gene>
    <name evidence="5" type="ORF">ASEP1449_LOCUS2659</name>
</gene>
<dbReference type="Pfam" id="PF07743">
    <property type="entry name" value="HSCB_C"/>
    <property type="match status" value="1"/>
</dbReference>
<dbReference type="InterPro" id="IPR001623">
    <property type="entry name" value="DnaJ_domain"/>
</dbReference>
<dbReference type="GO" id="GO:0051259">
    <property type="term" value="P:protein complex oligomerization"/>
    <property type="evidence" value="ECO:0007669"/>
    <property type="project" value="InterPro"/>
</dbReference>
<evidence type="ECO:0000256" key="2">
    <source>
        <dbReference type="ARBA" id="ARBA00023186"/>
    </source>
</evidence>
<organism evidence="5">
    <name type="scientific">Attheya septentrionalis</name>
    <dbReference type="NCBI Taxonomy" id="420275"/>
    <lineage>
        <taxon>Eukaryota</taxon>
        <taxon>Sar</taxon>
        <taxon>Stramenopiles</taxon>
        <taxon>Ochrophyta</taxon>
        <taxon>Bacillariophyta</taxon>
        <taxon>Coscinodiscophyceae</taxon>
        <taxon>Chaetocerotophycidae</taxon>
        <taxon>Chaetocerotales</taxon>
        <taxon>Attheyaceae</taxon>
        <taxon>Attheya</taxon>
    </lineage>
</organism>
<proteinExistence type="inferred from homology"/>
<evidence type="ECO:0000259" key="4">
    <source>
        <dbReference type="PROSITE" id="PS50076"/>
    </source>
</evidence>
<dbReference type="Gene3D" id="1.10.287.110">
    <property type="entry name" value="DnaJ domain"/>
    <property type="match status" value="1"/>
</dbReference>
<feature type="domain" description="J" evidence="4">
    <location>
        <begin position="99"/>
        <end position="180"/>
    </location>
</feature>
<dbReference type="SUPFAM" id="SSF47144">
    <property type="entry name" value="HSC20 (HSCB), C-terminal oligomerisation domain"/>
    <property type="match status" value="1"/>
</dbReference>
<dbReference type="InterPro" id="IPR036869">
    <property type="entry name" value="J_dom_sf"/>
</dbReference>
<evidence type="ECO:0000256" key="1">
    <source>
        <dbReference type="ARBA" id="ARBA00010476"/>
    </source>
</evidence>
<reference evidence="5" key="1">
    <citation type="submission" date="2021-01" db="EMBL/GenBank/DDBJ databases">
        <authorList>
            <person name="Corre E."/>
            <person name="Pelletier E."/>
            <person name="Niang G."/>
            <person name="Scheremetjew M."/>
            <person name="Finn R."/>
            <person name="Kale V."/>
            <person name="Holt S."/>
            <person name="Cochrane G."/>
            <person name="Meng A."/>
            <person name="Brown T."/>
            <person name="Cohen L."/>
        </authorList>
    </citation>
    <scope>NUCLEOTIDE SEQUENCE</scope>
    <source>
        <strain evidence="5">CCMP2084</strain>
    </source>
</reference>
<dbReference type="GO" id="GO:0001671">
    <property type="term" value="F:ATPase activator activity"/>
    <property type="evidence" value="ECO:0007669"/>
    <property type="project" value="InterPro"/>
</dbReference>
<evidence type="ECO:0000313" key="5">
    <source>
        <dbReference type="EMBL" id="CAD9810835.1"/>
    </source>
</evidence>
<dbReference type="PROSITE" id="PS50076">
    <property type="entry name" value="DNAJ_2"/>
    <property type="match status" value="1"/>
</dbReference>
<dbReference type="SUPFAM" id="SSF46565">
    <property type="entry name" value="Chaperone J-domain"/>
    <property type="match status" value="1"/>
</dbReference>
<dbReference type="InterPro" id="IPR004640">
    <property type="entry name" value="HscB"/>
</dbReference>
<dbReference type="EMBL" id="HBHQ01004003">
    <property type="protein sequence ID" value="CAD9810835.1"/>
    <property type="molecule type" value="Transcribed_RNA"/>
</dbReference>
<dbReference type="Pfam" id="PF00226">
    <property type="entry name" value="DnaJ"/>
    <property type="match status" value="1"/>
</dbReference>
<dbReference type="AlphaFoldDB" id="A0A7S2U9Q4"/>
<dbReference type="GO" id="GO:0044571">
    <property type="term" value="P:[2Fe-2S] cluster assembly"/>
    <property type="evidence" value="ECO:0007669"/>
    <property type="project" value="InterPro"/>
</dbReference>